<feature type="compositionally biased region" description="Basic and acidic residues" evidence="1">
    <location>
        <begin position="137"/>
        <end position="152"/>
    </location>
</feature>
<evidence type="ECO:0000256" key="1">
    <source>
        <dbReference type="SAM" id="MobiDB-lite"/>
    </source>
</evidence>
<organism evidence="2 3">
    <name type="scientific">Musa troglodytarum</name>
    <name type="common">fe'i banana</name>
    <dbReference type="NCBI Taxonomy" id="320322"/>
    <lineage>
        <taxon>Eukaryota</taxon>
        <taxon>Viridiplantae</taxon>
        <taxon>Streptophyta</taxon>
        <taxon>Embryophyta</taxon>
        <taxon>Tracheophyta</taxon>
        <taxon>Spermatophyta</taxon>
        <taxon>Magnoliopsida</taxon>
        <taxon>Liliopsida</taxon>
        <taxon>Zingiberales</taxon>
        <taxon>Musaceae</taxon>
        <taxon>Musa</taxon>
    </lineage>
</organism>
<feature type="region of interest" description="Disordered" evidence="1">
    <location>
        <begin position="100"/>
        <end position="175"/>
    </location>
</feature>
<name>A0A9E7HRP7_9LILI</name>
<dbReference type="OrthoDB" id="1899018at2759"/>
<protein>
    <submittedName>
        <fullName evidence="2">Uncharacterized protein</fullName>
    </submittedName>
</protein>
<dbReference type="AlphaFoldDB" id="A0A9E7HRP7"/>
<reference evidence="2" key="1">
    <citation type="submission" date="2022-05" db="EMBL/GenBank/DDBJ databases">
        <title>The Musa troglodytarum L. genome provides insights into the mechanism of non-climacteric behaviour and enrichment of carotenoids.</title>
        <authorList>
            <person name="Wang J."/>
        </authorList>
    </citation>
    <scope>NUCLEOTIDE SEQUENCE</scope>
    <source>
        <tissue evidence="2">Leaf</tissue>
    </source>
</reference>
<evidence type="ECO:0000313" key="3">
    <source>
        <dbReference type="Proteomes" id="UP001055439"/>
    </source>
</evidence>
<dbReference type="Proteomes" id="UP001055439">
    <property type="component" value="Chromosome 8"/>
</dbReference>
<sequence length="175" mass="19430">MANHTALQAGFASQMSRPGCTGRYYYCSRCGDGAYAILSFVLPIDLSTGREKICERGRGMLQKEVVKRELAELRRTTMNKQLCALVSCVLMLALHLPREAPVNTSASSRSPTPEEQSPGRKLLKEPGLSAATTEMIQRMKEPKRGHEEEEGHIYNADYSLVATHPPPLPKRHPKP</sequence>
<keyword evidence="3" id="KW-1185">Reference proteome</keyword>
<gene>
    <name evidence="2" type="ORF">MUK42_05301</name>
</gene>
<proteinExistence type="predicted"/>
<feature type="compositionally biased region" description="Polar residues" evidence="1">
    <location>
        <begin position="102"/>
        <end position="115"/>
    </location>
</feature>
<evidence type="ECO:0000313" key="2">
    <source>
        <dbReference type="EMBL" id="URE39416.1"/>
    </source>
</evidence>
<accession>A0A9E7HRP7</accession>
<dbReference type="EMBL" id="CP097510">
    <property type="protein sequence ID" value="URE39416.1"/>
    <property type="molecule type" value="Genomic_DNA"/>
</dbReference>